<organism evidence="4">
    <name type="scientific">Thelazia callipaeda</name>
    <name type="common">Oriental eyeworm</name>
    <name type="synonym">Parasitic nematode</name>
    <dbReference type="NCBI Taxonomy" id="103827"/>
    <lineage>
        <taxon>Eukaryota</taxon>
        <taxon>Metazoa</taxon>
        <taxon>Ecdysozoa</taxon>
        <taxon>Nematoda</taxon>
        <taxon>Chromadorea</taxon>
        <taxon>Rhabditida</taxon>
        <taxon>Spirurina</taxon>
        <taxon>Spiruromorpha</taxon>
        <taxon>Thelazioidea</taxon>
        <taxon>Thelaziidae</taxon>
        <taxon>Thelazia</taxon>
    </lineage>
</organism>
<accession>A0A0N5CTQ9</accession>
<feature type="transmembrane region" description="Helical" evidence="1">
    <location>
        <begin position="42"/>
        <end position="61"/>
    </location>
</feature>
<dbReference type="Proteomes" id="UP000276776">
    <property type="component" value="Unassembled WGS sequence"/>
</dbReference>
<dbReference type="EMBL" id="UYYF01001959">
    <property type="protein sequence ID" value="VDN00232.1"/>
    <property type="molecule type" value="Genomic_DNA"/>
</dbReference>
<evidence type="ECO:0000313" key="4">
    <source>
        <dbReference type="WBParaSite" id="TCLT_0000362001-mRNA-1"/>
    </source>
</evidence>
<name>A0A0N5CTQ9_THECL</name>
<gene>
    <name evidence="2" type="ORF">TCLT_LOCUS3610</name>
</gene>
<dbReference type="AlphaFoldDB" id="A0A0N5CTQ9"/>
<reference evidence="4" key="1">
    <citation type="submission" date="2017-02" db="UniProtKB">
        <authorList>
            <consortium name="WormBaseParasite"/>
        </authorList>
    </citation>
    <scope>IDENTIFICATION</scope>
</reference>
<dbReference type="WBParaSite" id="TCLT_0000362001-mRNA-1">
    <property type="protein sequence ID" value="TCLT_0000362001-mRNA-1"/>
    <property type="gene ID" value="TCLT_0000362001"/>
</dbReference>
<proteinExistence type="predicted"/>
<keyword evidence="1" id="KW-0812">Transmembrane</keyword>
<evidence type="ECO:0000313" key="2">
    <source>
        <dbReference type="EMBL" id="VDN00232.1"/>
    </source>
</evidence>
<reference evidence="2 3" key="2">
    <citation type="submission" date="2018-11" db="EMBL/GenBank/DDBJ databases">
        <authorList>
            <consortium name="Pathogen Informatics"/>
        </authorList>
    </citation>
    <scope>NUCLEOTIDE SEQUENCE [LARGE SCALE GENOMIC DNA]</scope>
</reference>
<keyword evidence="3" id="KW-1185">Reference proteome</keyword>
<evidence type="ECO:0000313" key="3">
    <source>
        <dbReference type="Proteomes" id="UP000276776"/>
    </source>
</evidence>
<evidence type="ECO:0000256" key="1">
    <source>
        <dbReference type="SAM" id="Phobius"/>
    </source>
</evidence>
<protein>
    <submittedName>
        <fullName evidence="4">MTTase N-terminal domain-containing protein</fullName>
    </submittedName>
</protein>
<sequence length="65" mass="7546">MLMSIDSENTKPEIYVLGCNPKKQRLISFVSYMDNAVYDYCDYLTCQPLFIILCFLVLSSVKVHM</sequence>
<keyword evidence="1" id="KW-0472">Membrane</keyword>
<keyword evidence="1" id="KW-1133">Transmembrane helix</keyword>